<dbReference type="EMBL" id="JBEZVE010000006">
    <property type="protein sequence ID" value="MEU3781593.1"/>
    <property type="molecule type" value="Genomic_DNA"/>
</dbReference>
<dbReference type="EC" id="1.-.-.-" evidence="9"/>
<dbReference type="SUPFAM" id="SSF56645">
    <property type="entry name" value="Acyl-CoA dehydrogenase NM domain-like"/>
    <property type="match status" value="1"/>
</dbReference>
<dbReference type="InterPro" id="IPR009100">
    <property type="entry name" value="AcylCoA_DH/oxidase_NM_dom_sf"/>
</dbReference>
<comment type="similarity">
    <text evidence="2">Belongs to the acyl-CoA dehydrogenase family.</text>
</comment>
<dbReference type="InterPro" id="IPR037069">
    <property type="entry name" value="AcylCoA_DH/ox_N_sf"/>
</dbReference>
<evidence type="ECO:0000259" key="8">
    <source>
        <dbReference type="Pfam" id="PF02771"/>
    </source>
</evidence>
<evidence type="ECO:0000313" key="9">
    <source>
        <dbReference type="EMBL" id="MEU3781593.1"/>
    </source>
</evidence>
<dbReference type="InterPro" id="IPR009075">
    <property type="entry name" value="AcylCo_DH/oxidase_C"/>
</dbReference>
<evidence type="ECO:0000256" key="2">
    <source>
        <dbReference type="ARBA" id="ARBA00009347"/>
    </source>
</evidence>
<dbReference type="Gene3D" id="1.20.140.10">
    <property type="entry name" value="Butyryl-CoA Dehydrogenase, subunit A, domain 3"/>
    <property type="match status" value="1"/>
</dbReference>
<dbReference type="SUPFAM" id="SSF47203">
    <property type="entry name" value="Acyl-CoA dehydrogenase C-terminal domain-like"/>
    <property type="match status" value="1"/>
</dbReference>
<dbReference type="Gene3D" id="2.40.110.10">
    <property type="entry name" value="Butyryl-CoA Dehydrogenase, subunit A, domain 2"/>
    <property type="match status" value="1"/>
</dbReference>
<organism evidence="9 10">
    <name type="scientific">Streptomyces sp. 900129855</name>
    <dbReference type="NCBI Taxonomy" id="3155129"/>
    <lineage>
        <taxon>Bacteria</taxon>
        <taxon>Bacillati</taxon>
        <taxon>Actinomycetota</taxon>
        <taxon>Actinomycetes</taxon>
        <taxon>Kitasatosporales</taxon>
        <taxon>Streptomycetaceae</taxon>
        <taxon>Streptomyces</taxon>
    </lineage>
</organism>
<reference evidence="9 10" key="1">
    <citation type="submission" date="2024-06" db="EMBL/GenBank/DDBJ databases">
        <title>The Natural Products Discovery Center: Release of the First 8490 Sequenced Strains for Exploring Actinobacteria Biosynthetic Diversity.</title>
        <authorList>
            <person name="Kalkreuter E."/>
            <person name="Kautsar S.A."/>
            <person name="Yang D."/>
            <person name="Bader C.D."/>
            <person name="Teijaro C.N."/>
            <person name="Fluegel L."/>
            <person name="Davis C.M."/>
            <person name="Simpson J.R."/>
            <person name="Lauterbach L."/>
            <person name="Steele A.D."/>
            <person name="Gui C."/>
            <person name="Meng S."/>
            <person name="Li G."/>
            <person name="Viehrig K."/>
            <person name="Ye F."/>
            <person name="Su P."/>
            <person name="Kiefer A.F."/>
            <person name="Nichols A."/>
            <person name="Cepeda A.J."/>
            <person name="Yan W."/>
            <person name="Fan B."/>
            <person name="Jiang Y."/>
            <person name="Adhikari A."/>
            <person name="Zheng C.-J."/>
            <person name="Schuster L."/>
            <person name="Cowan T.M."/>
            <person name="Smanski M.J."/>
            <person name="Chevrette M.G."/>
            <person name="De Carvalho L.P.S."/>
            <person name="Shen B."/>
        </authorList>
    </citation>
    <scope>NUCLEOTIDE SEQUENCE [LARGE SCALE GENOMIC DNA]</scope>
    <source>
        <strain evidence="9 10">NPDC033843</strain>
    </source>
</reference>
<evidence type="ECO:0000256" key="4">
    <source>
        <dbReference type="ARBA" id="ARBA00022827"/>
    </source>
</evidence>
<dbReference type="Pfam" id="PF00441">
    <property type="entry name" value="Acyl-CoA_dh_1"/>
    <property type="match status" value="1"/>
</dbReference>
<evidence type="ECO:0000313" key="10">
    <source>
        <dbReference type="Proteomes" id="UP001550739"/>
    </source>
</evidence>
<name>A0ABV2ZGY4_9ACTN</name>
<dbReference type="RefSeq" id="WP_361702320.1">
    <property type="nucleotide sequence ID" value="NZ_JBEZVE010000006.1"/>
</dbReference>
<dbReference type="InterPro" id="IPR013786">
    <property type="entry name" value="AcylCoA_DH/ox_N"/>
</dbReference>
<feature type="compositionally biased region" description="Gly residues" evidence="6">
    <location>
        <begin position="328"/>
        <end position="349"/>
    </location>
</feature>
<dbReference type="InterPro" id="IPR046373">
    <property type="entry name" value="Acyl-CoA_Oxase/DH_mid-dom_sf"/>
</dbReference>
<keyword evidence="10" id="KW-1185">Reference proteome</keyword>
<protein>
    <submittedName>
        <fullName evidence="9">Acyl-CoA dehydrogenase family protein</fullName>
        <ecNumber evidence="9">1.-.-.-</ecNumber>
    </submittedName>
</protein>
<keyword evidence="3" id="KW-0285">Flavoprotein</keyword>
<dbReference type="Proteomes" id="UP001550739">
    <property type="component" value="Unassembled WGS sequence"/>
</dbReference>
<dbReference type="InterPro" id="IPR036250">
    <property type="entry name" value="AcylCo_DH-like_C"/>
</dbReference>
<feature type="region of interest" description="Disordered" evidence="6">
    <location>
        <begin position="320"/>
        <end position="352"/>
    </location>
</feature>
<comment type="cofactor">
    <cofactor evidence="1">
        <name>FAD</name>
        <dbReference type="ChEBI" id="CHEBI:57692"/>
    </cofactor>
</comment>
<dbReference type="PANTHER" id="PTHR43884">
    <property type="entry name" value="ACYL-COA DEHYDROGENASE"/>
    <property type="match status" value="1"/>
</dbReference>
<evidence type="ECO:0000256" key="1">
    <source>
        <dbReference type="ARBA" id="ARBA00001974"/>
    </source>
</evidence>
<evidence type="ECO:0000259" key="7">
    <source>
        <dbReference type="Pfam" id="PF00441"/>
    </source>
</evidence>
<dbReference type="GO" id="GO:0016491">
    <property type="term" value="F:oxidoreductase activity"/>
    <property type="evidence" value="ECO:0007669"/>
    <property type="project" value="UniProtKB-KW"/>
</dbReference>
<evidence type="ECO:0000256" key="3">
    <source>
        <dbReference type="ARBA" id="ARBA00022630"/>
    </source>
</evidence>
<proteinExistence type="inferred from homology"/>
<dbReference type="Gene3D" id="1.10.540.10">
    <property type="entry name" value="Acyl-CoA dehydrogenase/oxidase, N-terminal domain"/>
    <property type="match status" value="1"/>
</dbReference>
<keyword evidence="5 9" id="KW-0560">Oxidoreductase</keyword>
<sequence length="427" mass="44064">MDPNFTAEQGEIRRTLRELLHKRSGPHDLRAALDTPDGHDPALWTALAEQLGLPGLALPEPYGGVGCPRTDLALAAEETGRALAPSPLLATSVLAAPLILALGADAQRAGLLPRISGGTLTAALAVPAPALATALGLTGPGGGDWSGGGRAGGVQARRTEDGWRLYGEAAQVLDGHSAGLLVVAAHTGGFARSRTLLFLVAGDASGLVRTRQTALDPTRPQGRVQLRDVQAELLGEEEAAADVPAALARAGDFAAAFVACEAVGAADRALERTVEYLKQREQFGRAIGSFQAVQHRLADVYVQVQAARSAAYYAAWATGQDGRQDGQDGQGGGGGQDGHGAQGGGGGQDGHGERVGGLALAQALDALRRAAAEGIQLHGGIGFTWEHEAHLYFKRAAGDELLFGPVHRLRAHAAGQARLFERAEVSV</sequence>
<feature type="domain" description="Acyl-CoA dehydrogenase/oxidase N-terminal" evidence="8">
    <location>
        <begin position="6"/>
        <end position="118"/>
    </location>
</feature>
<evidence type="ECO:0000256" key="5">
    <source>
        <dbReference type="ARBA" id="ARBA00023002"/>
    </source>
</evidence>
<dbReference type="PANTHER" id="PTHR43884:SF20">
    <property type="entry name" value="ACYL-COA DEHYDROGENASE FADE28"/>
    <property type="match status" value="1"/>
</dbReference>
<accession>A0ABV2ZGY4</accession>
<feature type="domain" description="Acyl-CoA dehydrogenase/oxidase C-terminal" evidence="7">
    <location>
        <begin position="256"/>
        <end position="324"/>
    </location>
</feature>
<dbReference type="Pfam" id="PF02771">
    <property type="entry name" value="Acyl-CoA_dh_N"/>
    <property type="match status" value="1"/>
</dbReference>
<evidence type="ECO:0000256" key="6">
    <source>
        <dbReference type="SAM" id="MobiDB-lite"/>
    </source>
</evidence>
<comment type="caution">
    <text evidence="9">The sequence shown here is derived from an EMBL/GenBank/DDBJ whole genome shotgun (WGS) entry which is preliminary data.</text>
</comment>
<gene>
    <name evidence="9" type="ORF">AB0E89_13565</name>
</gene>
<keyword evidence="4" id="KW-0274">FAD</keyword>